<reference evidence="1" key="2">
    <citation type="submission" date="2020-11" db="EMBL/GenBank/DDBJ databases">
        <authorList>
            <person name="McCartney M.A."/>
            <person name="Auch B."/>
            <person name="Kono T."/>
            <person name="Mallez S."/>
            <person name="Becker A."/>
            <person name="Gohl D.M."/>
            <person name="Silverstein K.A.T."/>
            <person name="Koren S."/>
            <person name="Bechman K.B."/>
            <person name="Herman A."/>
            <person name="Abrahante J.E."/>
            <person name="Garbe J."/>
        </authorList>
    </citation>
    <scope>NUCLEOTIDE SEQUENCE</scope>
    <source>
        <strain evidence="1">Duluth1</strain>
        <tissue evidence="1">Whole animal</tissue>
    </source>
</reference>
<dbReference type="AlphaFoldDB" id="A0A9D4SA98"/>
<sequence length="140" mass="15153">MLTLCGRRSRKAKDHLVLELLQAGLVLLLGQLDINAGAHLKTTTLERAPALVLSWPSNSTSPACRRSIGPSTLNPTLIRTQTQPLAISAQLLQPQDLMQSLIGTQLNNRLFGQLVPDAQRHFLCIGGSWLLAQDLGANAQ</sequence>
<keyword evidence="2" id="KW-1185">Reference proteome</keyword>
<evidence type="ECO:0000313" key="2">
    <source>
        <dbReference type="Proteomes" id="UP000828390"/>
    </source>
</evidence>
<name>A0A9D4SA98_DREPO</name>
<protein>
    <submittedName>
        <fullName evidence="1">Uncharacterized protein</fullName>
    </submittedName>
</protein>
<evidence type="ECO:0000313" key="1">
    <source>
        <dbReference type="EMBL" id="KAH3896338.1"/>
    </source>
</evidence>
<dbReference type="Proteomes" id="UP000828390">
    <property type="component" value="Unassembled WGS sequence"/>
</dbReference>
<reference evidence="1" key="1">
    <citation type="journal article" date="2019" name="bioRxiv">
        <title>The Genome of the Zebra Mussel, Dreissena polymorpha: A Resource for Invasive Species Research.</title>
        <authorList>
            <person name="McCartney M.A."/>
            <person name="Auch B."/>
            <person name="Kono T."/>
            <person name="Mallez S."/>
            <person name="Zhang Y."/>
            <person name="Obille A."/>
            <person name="Becker A."/>
            <person name="Abrahante J.E."/>
            <person name="Garbe J."/>
            <person name="Badalamenti J.P."/>
            <person name="Herman A."/>
            <person name="Mangelson H."/>
            <person name="Liachko I."/>
            <person name="Sullivan S."/>
            <person name="Sone E.D."/>
            <person name="Koren S."/>
            <person name="Silverstein K.A.T."/>
            <person name="Beckman K.B."/>
            <person name="Gohl D.M."/>
        </authorList>
    </citation>
    <scope>NUCLEOTIDE SEQUENCE</scope>
    <source>
        <strain evidence="1">Duluth1</strain>
        <tissue evidence="1">Whole animal</tissue>
    </source>
</reference>
<proteinExistence type="predicted"/>
<gene>
    <name evidence="1" type="ORF">DPMN_020514</name>
</gene>
<comment type="caution">
    <text evidence="1">The sequence shown here is derived from an EMBL/GenBank/DDBJ whole genome shotgun (WGS) entry which is preliminary data.</text>
</comment>
<accession>A0A9D4SA98</accession>
<dbReference type="EMBL" id="JAIWYP010000001">
    <property type="protein sequence ID" value="KAH3896338.1"/>
    <property type="molecule type" value="Genomic_DNA"/>
</dbReference>
<organism evidence="1 2">
    <name type="scientific">Dreissena polymorpha</name>
    <name type="common">Zebra mussel</name>
    <name type="synonym">Mytilus polymorpha</name>
    <dbReference type="NCBI Taxonomy" id="45954"/>
    <lineage>
        <taxon>Eukaryota</taxon>
        <taxon>Metazoa</taxon>
        <taxon>Spiralia</taxon>
        <taxon>Lophotrochozoa</taxon>
        <taxon>Mollusca</taxon>
        <taxon>Bivalvia</taxon>
        <taxon>Autobranchia</taxon>
        <taxon>Heteroconchia</taxon>
        <taxon>Euheterodonta</taxon>
        <taxon>Imparidentia</taxon>
        <taxon>Neoheterodontei</taxon>
        <taxon>Myida</taxon>
        <taxon>Dreissenoidea</taxon>
        <taxon>Dreissenidae</taxon>
        <taxon>Dreissena</taxon>
    </lineage>
</organism>